<dbReference type="Proteomes" id="UP000636479">
    <property type="component" value="Unassembled WGS sequence"/>
</dbReference>
<dbReference type="EMBL" id="JACAZF010000002">
    <property type="protein sequence ID" value="KAF7312453.1"/>
    <property type="molecule type" value="Genomic_DNA"/>
</dbReference>
<proteinExistence type="predicted"/>
<dbReference type="RefSeq" id="XP_037224561.1">
    <property type="nucleotide sequence ID" value="XM_037359466.1"/>
</dbReference>
<evidence type="ECO:0000313" key="3">
    <source>
        <dbReference type="Proteomes" id="UP000636479"/>
    </source>
</evidence>
<comment type="caution">
    <text evidence="2">The sequence shown here is derived from an EMBL/GenBank/DDBJ whole genome shotgun (WGS) entry which is preliminary data.</text>
</comment>
<reference evidence="2" key="1">
    <citation type="submission" date="2020-05" db="EMBL/GenBank/DDBJ databases">
        <title>Mycena genomes resolve the evolution of fungal bioluminescence.</title>
        <authorList>
            <person name="Tsai I.J."/>
        </authorList>
    </citation>
    <scope>NUCLEOTIDE SEQUENCE</scope>
    <source>
        <strain evidence="2">171206Taipei</strain>
    </source>
</reference>
<evidence type="ECO:0000313" key="2">
    <source>
        <dbReference type="EMBL" id="KAF7312453.1"/>
    </source>
</evidence>
<dbReference type="SUPFAM" id="SSF51197">
    <property type="entry name" value="Clavaminate synthase-like"/>
    <property type="match status" value="1"/>
</dbReference>
<evidence type="ECO:0000256" key="1">
    <source>
        <dbReference type="SAM" id="MobiDB-lite"/>
    </source>
</evidence>
<organism evidence="2 3">
    <name type="scientific">Mycena indigotica</name>
    <dbReference type="NCBI Taxonomy" id="2126181"/>
    <lineage>
        <taxon>Eukaryota</taxon>
        <taxon>Fungi</taxon>
        <taxon>Dikarya</taxon>
        <taxon>Basidiomycota</taxon>
        <taxon>Agaricomycotina</taxon>
        <taxon>Agaricomycetes</taxon>
        <taxon>Agaricomycetidae</taxon>
        <taxon>Agaricales</taxon>
        <taxon>Marasmiineae</taxon>
        <taxon>Mycenaceae</taxon>
        <taxon>Mycena</taxon>
    </lineage>
</organism>
<evidence type="ECO:0008006" key="4">
    <source>
        <dbReference type="Google" id="ProtNLM"/>
    </source>
</evidence>
<gene>
    <name evidence="2" type="ORF">MIND_00258800</name>
</gene>
<dbReference type="AlphaFoldDB" id="A0A8H6WF26"/>
<sequence length="426" mass="46701">MYAPPPGPPPTLYNPPPGPPPLTHSSPALPQDASELSTYVRQNLTTLASQGWLSLPLPPDLEELYSALFSRSAEYFSLPTTASDKTRFAAPTGADASDEGFFDIPEEKQLITIRRQLGMPSLLRDASNTAWNATGHLFLDTMHNIAESLELEDDLGIFDDMCIEAGGFEGKDRASSLLRLFRYDRPPTGSEKRIVAEGHKDLGLLTLVVGSSPGLDARDANTGEWISVEDGANSRLTATLLSGQTLTYLTRNLFAAGPHRVSVLPPSSSDDPYRFSLVFALRPAPLALISTSRFARSPLVGPFPEELLSYEKNNYPACSMDEQPAKELFRCISKMHWNVNIAPETREKQRRNLRGEGVNNAAEIVQAGNTEEPSDVRNSSQASTILSQSIPLPPSISLSRQRFMLRPPIIAGKRRLLLPHSAVPFR</sequence>
<name>A0A8H6WF26_9AGAR</name>
<protein>
    <recommendedName>
        <fullName evidence="4">Fe2OG dioxygenase domain-containing protein</fullName>
    </recommendedName>
</protein>
<dbReference type="InterPro" id="IPR027443">
    <property type="entry name" value="IPNS-like_sf"/>
</dbReference>
<accession>A0A8H6WF26</accession>
<dbReference type="GeneID" id="59341982"/>
<dbReference type="Gene3D" id="2.60.120.330">
    <property type="entry name" value="B-lactam Antibiotic, Isopenicillin N Synthase, Chain"/>
    <property type="match status" value="1"/>
</dbReference>
<dbReference type="OrthoDB" id="288590at2759"/>
<feature type="compositionally biased region" description="Pro residues" evidence="1">
    <location>
        <begin position="1"/>
        <end position="22"/>
    </location>
</feature>
<feature type="region of interest" description="Disordered" evidence="1">
    <location>
        <begin position="1"/>
        <end position="32"/>
    </location>
</feature>
<keyword evidence="3" id="KW-1185">Reference proteome</keyword>